<protein>
    <submittedName>
        <fullName evidence="2">Transcriptional regulator</fullName>
    </submittedName>
</protein>
<dbReference type="AlphaFoldDB" id="A0A1I7RJ07"/>
<accession>A0A1I7RJ07</accession>
<evidence type="ECO:0000313" key="1">
    <source>
        <dbReference type="Proteomes" id="UP000095284"/>
    </source>
</evidence>
<dbReference type="WBParaSite" id="BXY_0068900.1">
    <property type="protein sequence ID" value="BXY_0068900.1"/>
    <property type="gene ID" value="BXY_0068900"/>
</dbReference>
<dbReference type="Proteomes" id="UP000095284">
    <property type="component" value="Unplaced"/>
</dbReference>
<sequence>MRRPMISVFQFKNQESAWACCHIDVTVRDGYGPAFWHRQTRRPAPKGLDEAPYPAPEKVVGPAFFELSEARAGPSHV</sequence>
<evidence type="ECO:0000313" key="2">
    <source>
        <dbReference type="WBParaSite" id="BXY_0068900.1"/>
    </source>
</evidence>
<organism evidence="1 2">
    <name type="scientific">Bursaphelenchus xylophilus</name>
    <name type="common">Pinewood nematode worm</name>
    <name type="synonym">Aphelenchoides xylophilus</name>
    <dbReference type="NCBI Taxonomy" id="6326"/>
    <lineage>
        <taxon>Eukaryota</taxon>
        <taxon>Metazoa</taxon>
        <taxon>Ecdysozoa</taxon>
        <taxon>Nematoda</taxon>
        <taxon>Chromadorea</taxon>
        <taxon>Rhabditida</taxon>
        <taxon>Tylenchina</taxon>
        <taxon>Tylenchomorpha</taxon>
        <taxon>Aphelenchoidea</taxon>
        <taxon>Aphelenchoididae</taxon>
        <taxon>Bursaphelenchus</taxon>
    </lineage>
</organism>
<proteinExistence type="predicted"/>
<name>A0A1I7RJ07_BURXY</name>
<reference evidence="2" key="1">
    <citation type="submission" date="2016-11" db="UniProtKB">
        <authorList>
            <consortium name="WormBaseParasite"/>
        </authorList>
    </citation>
    <scope>IDENTIFICATION</scope>
</reference>